<evidence type="ECO:0000259" key="5">
    <source>
        <dbReference type="Pfam" id="PF00501"/>
    </source>
</evidence>
<dbReference type="EMBL" id="QXGH01000038">
    <property type="protein sequence ID" value="RHW23923.1"/>
    <property type="molecule type" value="Genomic_DNA"/>
</dbReference>
<keyword evidence="4" id="KW-0067">ATP-binding</keyword>
<dbReference type="Gene3D" id="3.40.50.12780">
    <property type="entry name" value="N-terminal domain of ligase-like"/>
    <property type="match status" value="1"/>
</dbReference>
<evidence type="ECO:0000259" key="7">
    <source>
        <dbReference type="Pfam" id="PF16177"/>
    </source>
</evidence>
<dbReference type="InterPro" id="IPR025110">
    <property type="entry name" value="AMP-bd_C"/>
</dbReference>
<keyword evidence="3" id="KW-0547">Nucleotide-binding</keyword>
<dbReference type="SUPFAM" id="SSF56801">
    <property type="entry name" value="Acetyl-CoA synthetase-like"/>
    <property type="match status" value="1"/>
</dbReference>
<evidence type="ECO:0000256" key="1">
    <source>
        <dbReference type="ARBA" id="ARBA00006432"/>
    </source>
</evidence>
<evidence type="ECO:0000256" key="2">
    <source>
        <dbReference type="ARBA" id="ARBA00022598"/>
    </source>
</evidence>
<dbReference type="Proteomes" id="UP000283644">
    <property type="component" value="Unassembled WGS sequence"/>
</dbReference>
<keyword evidence="9" id="KW-1185">Reference proteome</keyword>
<evidence type="ECO:0000256" key="3">
    <source>
        <dbReference type="ARBA" id="ARBA00022741"/>
    </source>
</evidence>
<gene>
    <name evidence="8" type="ORF">D0Z08_27135</name>
</gene>
<dbReference type="Gene3D" id="3.30.300.30">
    <property type="match status" value="1"/>
</dbReference>
<dbReference type="Pfam" id="PF00501">
    <property type="entry name" value="AMP-binding"/>
    <property type="match status" value="1"/>
</dbReference>
<dbReference type="Pfam" id="PF16177">
    <property type="entry name" value="ACAS_N"/>
    <property type="match status" value="1"/>
</dbReference>
<dbReference type="OrthoDB" id="9803968at2"/>
<keyword evidence="2 8" id="KW-0436">Ligase</keyword>
<feature type="domain" description="Acetyl-coenzyme A synthetase N-terminal" evidence="7">
    <location>
        <begin position="51"/>
        <end position="103"/>
    </location>
</feature>
<comment type="caution">
    <text evidence="8">The sequence shown here is derived from an EMBL/GenBank/DDBJ whole genome shotgun (WGS) entry which is preliminary data.</text>
</comment>
<dbReference type="PANTHER" id="PTHR42921:SF1">
    <property type="entry name" value="ACETOACETYL-COA SYNTHETASE"/>
    <property type="match status" value="1"/>
</dbReference>
<dbReference type="EC" id="6.2.1.16" evidence="8"/>
<organism evidence="8 9">
    <name type="scientific">Nocardioides immobilis</name>
    <dbReference type="NCBI Taxonomy" id="2049295"/>
    <lineage>
        <taxon>Bacteria</taxon>
        <taxon>Bacillati</taxon>
        <taxon>Actinomycetota</taxon>
        <taxon>Actinomycetes</taxon>
        <taxon>Propionibacteriales</taxon>
        <taxon>Nocardioidaceae</taxon>
        <taxon>Nocardioides</taxon>
    </lineage>
</organism>
<protein>
    <submittedName>
        <fullName evidence="8">Acetoacetate--CoA ligase</fullName>
        <ecNumber evidence="8">6.2.1.16</ecNumber>
    </submittedName>
</protein>
<dbReference type="RefSeq" id="WP_118928421.1">
    <property type="nucleotide sequence ID" value="NZ_QXGH01000038.1"/>
</dbReference>
<accession>A0A417XUA2</accession>
<dbReference type="PANTHER" id="PTHR42921">
    <property type="entry name" value="ACETOACETYL-COA SYNTHETASE"/>
    <property type="match status" value="1"/>
</dbReference>
<name>A0A417XUA2_9ACTN</name>
<evidence type="ECO:0000259" key="6">
    <source>
        <dbReference type="Pfam" id="PF13193"/>
    </source>
</evidence>
<evidence type="ECO:0000313" key="9">
    <source>
        <dbReference type="Proteomes" id="UP000283644"/>
    </source>
</evidence>
<dbReference type="GO" id="GO:0006629">
    <property type="term" value="P:lipid metabolic process"/>
    <property type="evidence" value="ECO:0007669"/>
    <property type="project" value="InterPro"/>
</dbReference>
<dbReference type="InterPro" id="IPR005914">
    <property type="entry name" value="Acac_CoA_synth"/>
</dbReference>
<feature type="domain" description="AMP-binding enzyme C-terminal" evidence="6">
    <location>
        <begin position="552"/>
        <end position="626"/>
    </location>
</feature>
<dbReference type="InterPro" id="IPR000873">
    <property type="entry name" value="AMP-dep_synth/lig_dom"/>
</dbReference>
<dbReference type="GO" id="GO:0030729">
    <property type="term" value="F:acetoacetate-CoA ligase activity"/>
    <property type="evidence" value="ECO:0007669"/>
    <property type="project" value="UniProtKB-EC"/>
</dbReference>
<dbReference type="AlphaFoldDB" id="A0A417XUA2"/>
<sequence>MDFQVDEIPAVSASAAGEIAWEPSAERVEGARITEFIDWLQDTGRLEATSYQSLWEWSVSSAEEFWASLKDYFGVQMSGTGPVLSTREMPFAEWFPGRWLNYVDTVLSHTSSSRPAIIDDSEPGGPGPRTISWTELGRQVSALSNWLRDRGVGEGDCVVGYLPNIAETVIAFLATASVGATWSCCGQDYQPEAVVDRLGQLEPVVLVTADGYRFGGREVDRLATLPALQAAIPTLREVLVVDRLHAGRSVPAGTTPWAEAVTGGGLAMTPAHVPFDHPLWVLFSSGTTGKPKGFVHGHGGVMLEHLKALALHLDLGSSDTYLWYTSPSWMVWNSLVSGLLVGATIVCYDGSPSYPSDDALWALAARHEVTVLGTSPAYLQACARTGRSPGADHDLRRLRTLGATGSVVPPELHSWVADHVGRDVPLASVTGGTDVASGFAGFVPILPVRAGEITAPYLGVALESWDEDGRSLRDTVGELVVTLPLPSMPTRFWDDADGARYREAYFETYPGVWRHGDWITITGRNTVVVHGRSDSTLNRNGIRMGTADIYRVVEELPEVAEALVIGAEQGNGEYWMPLFVVLSDRADLDEGLRERIVGRIREAVSSRVVPDDIVAVRGIPHTRTGKKLEVPVKRILQGGDAAAVAEARSVDDPSLLEDFVDYAATRAATSRSKRA</sequence>
<dbReference type="NCBIfam" id="NF002937">
    <property type="entry name" value="PRK03584.1"/>
    <property type="match status" value="1"/>
</dbReference>
<dbReference type="InterPro" id="IPR020845">
    <property type="entry name" value="AMP-binding_CS"/>
</dbReference>
<dbReference type="Pfam" id="PF13193">
    <property type="entry name" value="AMP-binding_C"/>
    <property type="match status" value="1"/>
</dbReference>
<comment type="similarity">
    <text evidence="1">Belongs to the ATP-dependent AMP-binding enzyme family.</text>
</comment>
<reference evidence="8 9" key="1">
    <citation type="submission" date="2018-09" db="EMBL/GenBank/DDBJ databases">
        <title>Genome sequencing of Nocardioides immobilis CCTCC AB 2017083 for comparison to Nocardioides silvaticus.</title>
        <authorList>
            <person name="Li C."/>
            <person name="Wang G."/>
        </authorList>
    </citation>
    <scope>NUCLEOTIDE SEQUENCE [LARGE SCALE GENOMIC DNA]</scope>
    <source>
        <strain evidence="8 9">CCTCC AB 2017083</strain>
    </source>
</reference>
<evidence type="ECO:0000256" key="4">
    <source>
        <dbReference type="ARBA" id="ARBA00022840"/>
    </source>
</evidence>
<dbReference type="NCBIfam" id="TIGR01217">
    <property type="entry name" value="ac_ac_CoA_syn"/>
    <property type="match status" value="1"/>
</dbReference>
<proteinExistence type="inferred from homology"/>
<feature type="domain" description="AMP-dependent synthetase/ligase" evidence="5">
    <location>
        <begin position="113"/>
        <end position="482"/>
    </location>
</feature>
<dbReference type="GO" id="GO:0005524">
    <property type="term" value="F:ATP binding"/>
    <property type="evidence" value="ECO:0007669"/>
    <property type="project" value="UniProtKB-KW"/>
</dbReference>
<dbReference type="InterPro" id="IPR045851">
    <property type="entry name" value="AMP-bd_C_sf"/>
</dbReference>
<dbReference type="PROSITE" id="PS00455">
    <property type="entry name" value="AMP_BINDING"/>
    <property type="match status" value="1"/>
</dbReference>
<dbReference type="InterPro" id="IPR042099">
    <property type="entry name" value="ANL_N_sf"/>
</dbReference>
<dbReference type="InterPro" id="IPR032387">
    <property type="entry name" value="ACAS_N"/>
</dbReference>
<evidence type="ECO:0000313" key="8">
    <source>
        <dbReference type="EMBL" id="RHW23923.1"/>
    </source>
</evidence>